<feature type="region of interest" description="Disordered" evidence="1">
    <location>
        <begin position="21"/>
        <end position="83"/>
    </location>
</feature>
<evidence type="ECO:0000313" key="2">
    <source>
        <dbReference type="EMBL" id="KAK9125245.1"/>
    </source>
</evidence>
<name>A0AAP0P1B9_9MAGN</name>
<evidence type="ECO:0000313" key="3">
    <source>
        <dbReference type="Proteomes" id="UP001419268"/>
    </source>
</evidence>
<comment type="caution">
    <text evidence="2">The sequence shown here is derived from an EMBL/GenBank/DDBJ whole genome shotgun (WGS) entry which is preliminary data.</text>
</comment>
<accession>A0AAP0P1B9</accession>
<reference evidence="2 3" key="1">
    <citation type="submission" date="2024-01" db="EMBL/GenBank/DDBJ databases">
        <title>Genome assemblies of Stephania.</title>
        <authorList>
            <person name="Yang L."/>
        </authorList>
    </citation>
    <scope>NUCLEOTIDE SEQUENCE [LARGE SCALE GENOMIC DNA]</scope>
    <source>
        <strain evidence="2">JXDWG</strain>
        <tissue evidence="2">Leaf</tissue>
    </source>
</reference>
<sequence>MLDTSKSVEFDKFSIVDEHLSEPEETLDVSSREPDITIAQYDDDEGSRKKLKSFQRGLRSPEREQGRPTSGVGETTHPPMHIC</sequence>
<gene>
    <name evidence="2" type="ORF">Scep_014091</name>
</gene>
<proteinExistence type="predicted"/>
<dbReference type="AlphaFoldDB" id="A0AAP0P1B9"/>
<keyword evidence="3" id="KW-1185">Reference proteome</keyword>
<dbReference type="EMBL" id="JBBNAG010000006">
    <property type="protein sequence ID" value="KAK9125245.1"/>
    <property type="molecule type" value="Genomic_DNA"/>
</dbReference>
<evidence type="ECO:0000256" key="1">
    <source>
        <dbReference type="SAM" id="MobiDB-lite"/>
    </source>
</evidence>
<organism evidence="2 3">
    <name type="scientific">Stephania cephalantha</name>
    <dbReference type="NCBI Taxonomy" id="152367"/>
    <lineage>
        <taxon>Eukaryota</taxon>
        <taxon>Viridiplantae</taxon>
        <taxon>Streptophyta</taxon>
        <taxon>Embryophyta</taxon>
        <taxon>Tracheophyta</taxon>
        <taxon>Spermatophyta</taxon>
        <taxon>Magnoliopsida</taxon>
        <taxon>Ranunculales</taxon>
        <taxon>Menispermaceae</taxon>
        <taxon>Menispermoideae</taxon>
        <taxon>Cissampelideae</taxon>
        <taxon>Stephania</taxon>
    </lineage>
</organism>
<dbReference type="Proteomes" id="UP001419268">
    <property type="component" value="Unassembled WGS sequence"/>
</dbReference>
<protein>
    <submittedName>
        <fullName evidence="2">Uncharacterized protein</fullName>
    </submittedName>
</protein>